<dbReference type="Gene3D" id="3.40.50.1820">
    <property type="entry name" value="alpha/beta hydrolase"/>
    <property type="match status" value="1"/>
</dbReference>
<keyword evidence="3" id="KW-1185">Reference proteome</keyword>
<dbReference type="OrthoDB" id="9767934at2"/>
<evidence type="ECO:0000256" key="1">
    <source>
        <dbReference type="SAM" id="MobiDB-lite"/>
    </source>
</evidence>
<dbReference type="EMBL" id="QQTP01000002">
    <property type="protein sequence ID" value="RDJ28112.1"/>
    <property type="molecule type" value="Genomic_DNA"/>
</dbReference>
<feature type="compositionally biased region" description="Basic residues" evidence="1">
    <location>
        <begin position="537"/>
        <end position="546"/>
    </location>
</feature>
<dbReference type="AlphaFoldDB" id="A0A370L9Y2"/>
<name>A0A370L9Y2_9HYPH</name>
<organism evidence="2 3">
    <name type="scientific">Bosea caraganae</name>
    <dbReference type="NCBI Taxonomy" id="2763117"/>
    <lineage>
        <taxon>Bacteria</taxon>
        <taxon>Pseudomonadati</taxon>
        <taxon>Pseudomonadota</taxon>
        <taxon>Alphaproteobacteria</taxon>
        <taxon>Hyphomicrobiales</taxon>
        <taxon>Boseaceae</taxon>
        <taxon>Bosea</taxon>
    </lineage>
</organism>
<evidence type="ECO:0000313" key="2">
    <source>
        <dbReference type="EMBL" id="RDJ28112.1"/>
    </source>
</evidence>
<dbReference type="Proteomes" id="UP000255207">
    <property type="component" value="Unassembled WGS sequence"/>
</dbReference>
<comment type="caution">
    <text evidence="2">The sequence shown here is derived from an EMBL/GenBank/DDBJ whole genome shotgun (WGS) entry which is preliminary data.</text>
</comment>
<dbReference type="RefSeq" id="WP_114828237.1">
    <property type="nucleotide sequence ID" value="NZ_QQTO01000037.1"/>
</dbReference>
<accession>A0A370L9Y2</accession>
<proteinExistence type="predicted"/>
<sequence length="546" mass="61353">MGYLEDRDLEQMASFDAEISQFISRHQQNPSTGRRKTIILFPGGMGSSLKWARTPHGVTPYSYDTVWLGCSIMSGAGHLLKMNGDEDDAGHFVIADGCVSFSVPFVVDLEPYDDFLRWCGQNGFDYFVFAWDWRRRPEAVAAFFLNTFVPKFRCRVQEACGVDPFDDVTLLGHSFGGMAIKLILNHGGAIVDKVDRAITVGTPFYGHAGHIHRYFKGEPQLDALPGYDKRDLTQLISSMRGPYTLLYLDEATYQRDKTALAQDAAFPMLRYPLRDATTNAVADPYNPGTSGLKRRYPRDWGFVSAELSHARDTYQQVAKPLSPLTNMKLHHIRAVQQRNGTNAYDTIHEQSWAWIDRDFDPESDETPIEDKTVCQGDGVIPAWSARLVSALPENVHTVFGDMDDGFEHSDLMSDEGIQDEIFAIIHQTTRRSASMTTKKRSTPKPKLASREELAAFLDEIRTERSLLAANDEKQRLAGFSALARHSPDELSRLLRRAFADLPKSLSQKLGKPPTKRSGEPLHDPDAPPPRTREKPKPRGPRKPKGK</sequence>
<feature type="compositionally biased region" description="Basic and acidic residues" evidence="1">
    <location>
        <begin position="516"/>
        <end position="536"/>
    </location>
</feature>
<evidence type="ECO:0000313" key="3">
    <source>
        <dbReference type="Proteomes" id="UP000255207"/>
    </source>
</evidence>
<gene>
    <name evidence="2" type="ORF">DWE98_05825</name>
</gene>
<evidence type="ECO:0008006" key="4">
    <source>
        <dbReference type="Google" id="ProtNLM"/>
    </source>
</evidence>
<dbReference type="InterPro" id="IPR029058">
    <property type="entry name" value="AB_hydrolase_fold"/>
</dbReference>
<reference evidence="3" key="1">
    <citation type="submission" date="2018-07" db="EMBL/GenBank/DDBJ databases">
        <authorList>
            <person name="Safronova V.I."/>
            <person name="Chirak E.R."/>
            <person name="Sazanova A.L."/>
        </authorList>
    </citation>
    <scope>NUCLEOTIDE SEQUENCE [LARGE SCALE GENOMIC DNA]</scope>
    <source>
        <strain evidence="3">RCAM04685</strain>
    </source>
</reference>
<dbReference type="SUPFAM" id="SSF53474">
    <property type="entry name" value="alpha/beta-Hydrolases"/>
    <property type="match status" value="1"/>
</dbReference>
<protein>
    <recommendedName>
        <fullName evidence="4">Alpha/beta hydrolase</fullName>
    </recommendedName>
</protein>
<feature type="region of interest" description="Disordered" evidence="1">
    <location>
        <begin position="501"/>
        <end position="546"/>
    </location>
</feature>